<dbReference type="Proteomes" id="UP000775213">
    <property type="component" value="Unassembled WGS sequence"/>
</dbReference>
<evidence type="ECO:0000313" key="7">
    <source>
        <dbReference type="EMBL" id="KAH0433659.1"/>
    </source>
</evidence>
<feature type="domain" description="PPIase FKBP-type" evidence="6">
    <location>
        <begin position="106"/>
        <end position="209"/>
    </location>
</feature>
<comment type="caution">
    <text evidence="7">The sequence shown here is derived from an EMBL/GenBank/DDBJ whole genome shotgun (WGS) entry which is preliminary data.</text>
</comment>
<gene>
    <name evidence="7" type="ORF">IEQ34_026985</name>
</gene>
<evidence type="ECO:0000256" key="3">
    <source>
        <dbReference type="ARBA" id="ARBA00023110"/>
    </source>
</evidence>
<dbReference type="GO" id="GO:0003755">
    <property type="term" value="F:peptidyl-prolyl cis-trans isomerase activity"/>
    <property type="evidence" value="ECO:0007669"/>
    <property type="project" value="UniProtKB-KW"/>
</dbReference>
<dbReference type="PANTHER" id="PTHR43811:SF26">
    <property type="entry name" value="PEPTIDYL-PROLYL CIS-TRANS ISOMERASE FKBP16-1, CHLOROPLASTIC"/>
    <property type="match status" value="1"/>
</dbReference>
<sequence>MAALSVKSLVPLSCTSSATRLQCKANKIILDGLHGGCSTVTNCRKSRRTFLWKSVCLGAVVLHVNPSFSVPLLEMKEPEIIRYQKLKSGVKIEEIVEGQGPETHEGDVVEINYVCRRSNGYFVHGTVNQLSGESNPVIISLDGKEVIQGLKDVLVGMKVGGKRRALIPPSLGYINEDLKPIPDEFGPRRSLLSHAKEPLVFEVQLLKRL</sequence>
<protein>
    <recommendedName>
        <fullName evidence="2 5">peptidylprolyl isomerase</fullName>
        <ecNumber evidence="2 5">5.2.1.8</ecNumber>
    </recommendedName>
</protein>
<name>A0AAV7FL10_DENCH</name>
<keyword evidence="4 5" id="KW-0413">Isomerase</keyword>
<dbReference type="Pfam" id="PF00254">
    <property type="entry name" value="FKBP_C"/>
    <property type="match status" value="1"/>
</dbReference>
<accession>A0AAV7FL10</accession>
<evidence type="ECO:0000256" key="1">
    <source>
        <dbReference type="ARBA" id="ARBA00000971"/>
    </source>
</evidence>
<dbReference type="PROSITE" id="PS50059">
    <property type="entry name" value="FKBP_PPIASE"/>
    <property type="match status" value="1"/>
</dbReference>
<dbReference type="InterPro" id="IPR046357">
    <property type="entry name" value="PPIase_dom_sf"/>
</dbReference>
<evidence type="ECO:0000256" key="4">
    <source>
        <dbReference type="ARBA" id="ARBA00023235"/>
    </source>
</evidence>
<evidence type="ECO:0000259" key="6">
    <source>
        <dbReference type="PROSITE" id="PS50059"/>
    </source>
</evidence>
<dbReference type="SUPFAM" id="SSF54534">
    <property type="entry name" value="FKBP-like"/>
    <property type="match status" value="1"/>
</dbReference>
<proteinExistence type="predicted"/>
<organism evidence="7 8">
    <name type="scientific">Dendrobium chrysotoxum</name>
    <name type="common">Orchid</name>
    <dbReference type="NCBI Taxonomy" id="161865"/>
    <lineage>
        <taxon>Eukaryota</taxon>
        <taxon>Viridiplantae</taxon>
        <taxon>Streptophyta</taxon>
        <taxon>Embryophyta</taxon>
        <taxon>Tracheophyta</taxon>
        <taxon>Spermatophyta</taxon>
        <taxon>Magnoliopsida</taxon>
        <taxon>Liliopsida</taxon>
        <taxon>Asparagales</taxon>
        <taxon>Orchidaceae</taxon>
        <taxon>Epidendroideae</taxon>
        <taxon>Malaxideae</taxon>
        <taxon>Dendrobiinae</taxon>
        <taxon>Dendrobium</taxon>
    </lineage>
</organism>
<keyword evidence="8" id="KW-1185">Reference proteome</keyword>
<evidence type="ECO:0000256" key="2">
    <source>
        <dbReference type="ARBA" id="ARBA00013194"/>
    </source>
</evidence>
<dbReference type="EC" id="5.2.1.8" evidence="2 5"/>
<dbReference type="PANTHER" id="PTHR43811">
    <property type="entry name" value="FKBP-TYPE PEPTIDYL-PROLYL CIS-TRANS ISOMERASE FKPA"/>
    <property type="match status" value="1"/>
</dbReference>
<comment type="catalytic activity">
    <reaction evidence="1 5">
        <text>[protein]-peptidylproline (omega=180) = [protein]-peptidylproline (omega=0)</text>
        <dbReference type="Rhea" id="RHEA:16237"/>
        <dbReference type="Rhea" id="RHEA-COMP:10747"/>
        <dbReference type="Rhea" id="RHEA-COMP:10748"/>
        <dbReference type="ChEBI" id="CHEBI:83833"/>
        <dbReference type="ChEBI" id="CHEBI:83834"/>
        <dbReference type="EC" id="5.2.1.8"/>
    </reaction>
</comment>
<dbReference type="Gene3D" id="3.10.50.40">
    <property type="match status" value="1"/>
</dbReference>
<evidence type="ECO:0000313" key="8">
    <source>
        <dbReference type="Proteomes" id="UP000775213"/>
    </source>
</evidence>
<dbReference type="InterPro" id="IPR001179">
    <property type="entry name" value="PPIase_FKBP_dom"/>
</dbReference>
<dbReference type="EMBL" id="JAGFBR010000811">
    <property type="protein sequence ID" value="KAH0433659.1"/>
    <property type="molecule type" value="Genomic_DNA"/>
</dbReference>
<keyword evidence="3 5" id="KW-0697">Rotamase</keyword>
<dbReference type="AlphaFoldDB" id="A0AAV7FL10"/>
<reference evidence="7 8" key="1">
    <citation type="journal article" date="2021" name="Hortic Res">
        <title>Chromosome-scale assembly of the Dendrobium chrysotoxum genome enhances the understanding of orchid evolution.</title>
        <authorList>
            <person name="Zhang Y."/>
            <person name="Zhang G.Q."/>
            <person name="Zhang D."/>
            <person name="Liu X.D."/>
            <person name="Xu X.Y."/>
            <person name="Sun W.H."/>
            <person name="Yu X."/>
            <person name="Zhu X."/>
            <person name="Wang Z.W."/>
            <person name="Zhao X."/>
            <person name="Zhong W.Y."/>
            <person name="Chen H."/>
            <person name="Yin W.L."/>
            <person name="Huang T."/>
            <person name="Niu S.C."/>
            <person name="Liu Z.J."/>
        </authorList>
    </citation>
    <scope>NUCLEOTIDE SEQUENCE [LARGE SCALE GENOMIC DNA]</scope>
    <source>
        <strain evidence="7">Lindl</strain>
    </source>
</reference>
<evidence type="ECO:0000256" key="5">
    <source>
        <dbReference type="PROSITE-ProRule" id="PRU00277"/>
    </source>
</evidence>